<evidence type="ECO:0000259" key="1">
    <source>
        <dbReference type="Pfam" id="PF10615"/>
    </source>
</evidence>
<gene>
    <name evidence="2" type="ORF">EP51_21380</name>
</gene>
<feature type="domain" description="DUF2470" evidence="1">
    <location>
        <begin position="167"/>
        <end position="233"/>
    </location>
</feature>
<dbReference type="RefSeq" id="WP_007298301.1">
    <property type="nucleotide sequence ID" value="NZ_CP008947.1"/>
</dbReference>
<evidence type="ECO:0000313" key="3">
    <source>
        <dbReference type="Proteomes" id="UP000028488"/>
    </source>
</evidence>
<name>A0A076EUJ5_RHOOP</name>
<dbReference type="Proteomes" id="UP000028488">
    <property type="component" value="Chromosome"/>
</dbReference>
<protein>
    <submittedName>
        <fullName evidence="2">Prephenate dehydratase</fullName>
    </submittedName>
</protein>
<dbReference type="AlphaFoldDB" id="A0A076EUJ5"/>
<proteinExistence type="predicted"/>
<dbReference type="eggNOG" id="ENOG5033163">
    <property type="taxonomic scope" value="Bacteria"/>
</dbReference>
<dbReference type="InterPro" id="IPR019595">
    <property type="entry name" value="DUF2470"/>
</dbReference>
<dbReference type="InterPro" id="IPR037119">
    <property type="entry name" value="Haem_oxidase_HugZ-like_sf"/>
</dbReference>
<sequence>MPVTTTGPSTAERVRSSCARTQDAVLAVEGSAPTVTSVHHLRSSGDVVVAVPTESAAATLSWLAGGGGIPAVLELTDNSPLALREPVRSLVWLRGNLHALCEAHTRTLADEVASEYPHPGLLDVGHDATLLQLRLESAVVADSSGAEPVALDDLLAARPDPFWEMETAWLQHLDEDHRDLIDMLSRKLPPHMRRGRVRPLGIDRYGLRLRVENDHGDRDIWMPFSAPVDDAVALSRAIRLLVGCPFVNGLRARG</sequence>
<accession>A0A076EUJ5</accession>
<dbReference type="EMBL" id="CP008947">
    <property type="protein sequence ID" value="AII07064.1"/>
    <property type="molecule type" value="Genomic_DNA"/>
</dbReference>
<dbReference type="Pfam" id="PF10615">
    <property type="entry name" value="DUF2470"/>
    <property type="match status" value="1"/>
</dbReference>
<reference evidence="2 3" key="1">
    <citation type="submission" date="2014-07" db="EMBL/GenBank/DDBJ databases">
        <title>Genome Sequence of Rhodococcus opacus Strain R7, a Biodegrader of Mono- and Polycyclic Aromatic Hydrocarbons.</title>
        <authorList>
            <person name="Di Gennaro P."/>
            <person name="Zampolli J."/>
            <person name="Presti I."/>
            <person name="Cappelletti M."/>
            <person name="D'Ursi P."/>
            <person name="Orro A."/>
            <person name="Mezzelani A."/>
            <person name="Milanesi L."/>
        </authorList>
    </citation>
    <scope>NUCLEOTIDE SEQUENCE [LARGE SCALE GENOMIC DNA]</scope>
    <source>
        <strain evidence="2 3">R7</strain>
    </source>
</reference>
<evidence type="ECO:0000313" key="2">
    <source>
        <dbReference type="EMBL" id="AII07064.1"/>
    </source>
</evidence>
<dbReference type="Gene3D" id="3.20.180.10">
    <property type="entry name" value="PNP-oxidase-like"/>
    <property type="match status" value="1"/>
</dbReference>
<dbReference type="SUPFAM" id="SSF50475">
    <property type="entry name" value="FMN-binding split barrel"/>
    <property type="match status" value="1"/>
</dbReference>
<organism evidence="2 3">
    <name type="scientific">Rhodococcus opacus</name>
    <name type="common">Nocardia opaca</name>
    <dbReference type="NCBI Taxonomy" id="37919"/>
    <lineage>
        <taxon>Bacteria</taxon>
        <taxon>Bacillati</taxon>
        <taxon>Actinomycetota</taxon>
        <taxon>Actinomycetes</taxon>
        <taxon>Mycobacteriales</taxon>
        <taxon>Nocardiaceae</taxon>
        <taxon>Rhodococcus</taxon>
    </lineage>
</organism>